<dbReference type="InterPro" id="IPR006490">
    <property type="entry name" value="Maj_tail_phi13"/>
</dbReference>
<dbReference type="InterPro" id="IPR006724">
    <property type="entry name" value="Phage_TTP"/>
</dbReference>
<evidence type="ECO:0000313" key="2">
    <source>
        <dbReference type="Proteomes" id="UP000673375"/>
    </source>
</evidence>
<accession>A0ABS4CFS5</accession>
<reference evidence="1 2" key="1">
    <citation type="submission" date="2020-12" db="EMBL/GenBank/DDBJ databases">
        <title>Vagococcus allomyrinae sp. nov. and Enterococcus lavae sp. nov., isolated from the larvae of Allomyrina dichotoma.</title>
        <authorList>
            <person name="Lee S.D."/>
        </authorList>
    </citation>
    <scope>NUCLEOTIDE SEQUENCE [LARGE SCALE GENOMIC DNA]</scope>
    <source>
        <strain evidence="1 2">BWM-S5</strain>
    </source>
</reference>
<dbReference type="RefSeq" id="WP_209555642.1">
    <property type="nucleotide sequence ID" value="NZ_JAEDXU010000001.1"/>
</dbReference>
<dbReference type="Proteomes" id="UP000673375">
    <property type="component" value="Unassembled WGS sequence"/>
</dbReference>
<dbReference type="Pfam" id="PF04630">
    <property type="entry name" value="Phage_TTP_1"/>
    <property type="match status" value="1"/>
</dbReference>
<protein>
    <submittedName>
        <fullName evidence="1">Phage tail protein</fullName>
    </submittedName>
</protein>
<dbReference type="NCBIfam" id="TIGR01603">
    <property type="entry name" value="maj_tail_phi13"/>
    <property type="match status" value="1"/>
</dbReference>
<evidence type="ECO:0000313" key="1">
    <source>
        <dbReference type="EMBL" id="MBP1044845.1"/>
    </source>
</evidence>
<dbReference type="EMBL" id="JAEDXU010000001">
    <property type="protein sequence ID" value="MBP1044845.1"/>
    <property type="molecule type" value="Genomic_DNA"/>
</dbReference>
<name>A0ABS4CFS5_9ENTE</name>
<gene>
    <name evidence="1" type="ORF">I6N96_01030</name>
</gene>
<organism evidence="1 2">
    <name type="scientific">Enterococcus larvae</name>
    <dbReference type="NCBI Taxonomy" id="2794352"/>
    <lineage>
        <taxon>Bacteria</taxon>
        <taxon>Bacillati</taxon>
        <taxon>Bacillota</taxon>
        <taxon>Bacilli</taxon>
        <taxon>Lactobacillales</taxon>
        <taxon>Enterococcaceae</taxon>
        <taxon>Enterococcus</taxon>
    </lineage>
</organism>
<keyword evidence="2" id="KW-1185">Reference proteome</keyword>
<sequence>MAKIGINGLYWFEMDVETDQENAAQAPTYKEPIKLAKAIQLTLTPQLAEGNLYADDSIDETETAVTSYDVSLNINDLLPDKEALLLGRQKDSLGGVKATTEDSAPYGALAFRMPRSKGVGGGYQYRILYKTRFQPFTEDAQTKGESINYQTPTLTGKSISRDYDGLFNYKLDDDGKKTDVTEVTKKWFEEVTEPAAINTIPEG</sequence>
<proteinExistence type="predicted"/>
<comment type="caution">
    <text evidence="1">The sequence shown here is derived from an EMBL/GenBank/DDBJ whole genome shotgun (WGS) entry which is preliminary data.</text>
</comment>